<feature type="region of interest" description="Interaction with tRNA" evidence="9">
    <location>
        <begin position="148"/>
        <end position="150"/>
    </location>
</feature>
<evidence type="ECO:0000256" key="8">
    <source>
        <dbReference type="ARBA" id="ARBA00051542"/>
    </source>
</evidence>
<dbReference type="GO" id="GO:0005524">
    <property type="term" value="F:ATP binding"/>
    <property type="evidence" value="ECO:0007669"/>
    <property type="project" value="UniProtKB-KW"/>
</dbReference>
<dbReference type="GO" id="GO:0002143">
    <property type="term" value="P:tRNA wobble position uridine thiolation"/>
    <property type="evidence" value="ECO:0007669"/>
    <property type="project" value="TreeGrafter"/>
</dbReference>
<dbReference type="FunFam" id="2.30.30.280:FF:000001">
    <property type="entry name" value="tRNA-specific 2-thiouridylase MnmA"/>
    <property type="match status" value="1"/>
</dbReference>
<evidence type="ECO:0000313" key="12">
    <source>
        <dbReference type="EMBL" id="PWG62400.1"/>
    </source>
</evidence>
<dbReference type="GO" id="GO:0000049">
    <property type="term" value="F:tRNA binding"/>
    <property type="evidence" value="ECO:0007669"/>
    <property type="project" value="UniProtKB-KW"/>
</dbReference>
<dbReference type="OrthoDB" id="9800696at2"/>
<dbReference type="EMBL" id="QFFI01000019">
    <property type="protein sequence ID" value="PWG62400.1"/>
    <property type="molecule type" value="Genomic_DNA"/>
</dbReference>
<dbReference type="Gene3D" id="2.30.30.280">
    <property type="entry name" value="Adenine nucleotide alpha hydrolases-like domains"/>
    <property type="match status" value="1"/>
</dbReference>
<feature type="binding site" evidence="9">
    <location>
        <position position="126"/>
    </location>
    <ligand>
        <name>ATP</name>
        <dbReference type="ChEBI" id="CHEBI:30616"/>
    </ligand>
</feature>
<protein>
    <recommendedName>
        <fullName evidence="9">tRNA-specific 2-thiouridylase MnmA</fullName>
        <ecNumber evidence="9">2.8.1.13</ecNumber>
    </recommendedName>
</protein>
<dbReference type="Gene3D" id="2.40.30.10">
    <property type="entry name" value="Translation factors"/>
    <property type="match status" value="1"/>
</dbReference>
<keyword evidence="6 9" id="KW-0694">RNA-binding</keyword>
<dbReference type="Pfam" id="PF20259">
    <property type="entry name" value="tRNA_Me_trans_M"/>
    <property type="match status" value="1"/>
</dbReference>
<dbReference type="InterPro" id="IPR046885">
    <property type="entry name" value="MnmA-like_C"/>
</dbReference>
<feature type="site" description="Interaction with tRNA" evidence="9">
    <location>
        <position position="343"/>
    </location>
</feature>
<dbReference type="Pfam" id="PF03054">
    <property type="entry name" value="tRNA_Me_trans"/>
    <property type="match status" value="1"/>
</dbReference>
<dbReference type="AlphaFoldDB" id="A0A2U2MZU6"/>
<evidence type="ECO:0000256" key="6">
    <source>
        <dbReference type="ARBA" id="ARBA00022884"/>
    </source>
</evidence>
<comment type="caution">
    <text evidence="9">Lacks conserved residue(s) required for the propagation of feature annotation.</text>
</comment>
<sequence length="375" mass="40879">MAVSRDSIVVGLSGGVDSAVAALLLVEQGHDVQGLFMKNWEDDDSDTECSAEADFADARQVADTLGIPLHRVNFAREYRQQVFEACLAEFRAGRTPNPDILCNRHIKFRAFLDHARRLGATRIATGHYAGVGGRPGARTLLRAADGNKDQTYFLHALDQAQLEAAVFPLAGLRKAEVRRRADAAGFANFDKPDSTGICFIGERDFAEFLGRYLPREPGPIVDIDGSVLGEHRGLAFYTVGQRRGLDLGGRAERSGAPWYVFDKDLTGNRLIVVQGHDHPALLAGALEASDVHWISGAPPRAPLDALARVRHRQPLQPCRVVPRGRDRARVIFRHAQRALAPGQSVVFYDDSRCLGGGVIERRLDPAAGEPDLGVA</sequence>
<evidence type="ECO:0000256" key="1">
    <source>
        <dbReference type="ARBA" id="ARBA00022555"/>
    </source>
</evidence>
<dbReference type="GO" id="GO:0103016">
    <property type="term" value="F:tRNA-uridine 2-sulfurtransferase activity"/>
    <property type="evidence" value="ECO:0007669"/>
    <property type="project" value="UniProtKB-EC"/>
</dbReference>
<comment type="subcellular location">
    <subcellularLocation>
        <location evidence="9">Cytoplasm</location>
    </subcellularLocation>
</comment>
<feature type="site" description="Interaction with tRNA" evidence="9">
    <location>
        <position position="127"/>
    </location>
</feature>
<keyword evidence="4 9" id="KW-0547">Nucleotide-binding</keyword>
<reference evidence="12 13" key="1">
    <citation type="submission" date="2018-05" db="EMBL/GenBank/DDBJ databases">
        <title>Spiribacter halobius sp. nov., a moderately halophilic bacterium isolated from marine solar saltern.</title>
        <authorList>
            <person name="Zheng W.-S."/>
            <person name="Lu D.-C."/>
            <person name="Du Z.-J."/>
        </authorList>
    </citation>
    <scope>NUCLEOTIDE SEQUENCE [LARGE SCALE GENOMIC DNA]</scope>
    <source>
        <strain evidence="12 13">E85</strain>
    </source>
</reference>
<dbReference type="Proteomes" id="UP000245474">
    <property type="component" value="Unassembled WGS sequence"/>
</dbReference>
<dbReference type="Pfam" id="PF20258">
    <property type="entry name" value="tRNA_Me_trans_C"/>
    <property type="match status" value="1"/>
</dbReference>
<comment type="similarity">
    <text evidence="9">Belongs to the MnmA/TRMU family.</text>
</comment>
<evidence type="ECO:0000259" key="11">
    <source>
        <dbReference type="Pfam" id="PF20259"/>
    </source>
</evidence>
<dbReference type="InterPro" id="IPR046884">
    <property type="entry name" value="MnmA-like_central"/>
</dbReference>
<dbReference type="HAMAP" id="MF_00144">
    <property type="entry name" value="tRNA_thiouridyl_MnmA"/>
    <property type="match status" value="1"/>
</dbReference>
<keyword evidence="9" id="KW-0963">Cytoplasm</keyword>
<evidence type="ECO:0000256" key="4">
    <source>
        <dbReference type="ARBA" id="ARBA00022741"/>
    </source>
</evidence>
<dbReference type="SUPFAM" id="SSF52402">
    <property type="entry name" value="Adenine nucleotide alpha hydrolases-like"/>
    <property type="match status" value="1"/>
</dbReference>
<feature type="region of interest" description="Interaction with target base in tRNA" evidence="9">
    <location>
        <begin position="97"/>
        <end position="99"/>
    </location>
</feature>
<keyword evidence="13" id="KW-1185">Reference proteome</keyword>
<dbReference type="Gene3D" id="3.40.50.620">
    <property type="entry name" value="HUPs"/>
    <property type="match status" value="1"/>
</dbReference>
<comment type="function">
    <text evidence="9">Catalyzes the 2-thiolation of uridine at the wobble position (U34) of tRNA, leading to the formation of s(2)U34.</text>
</comment>
<organism evidence="12 13">
    <name type="scientific">Sediminicurvatus halobius</name>
    <dbReference type="NCBI Taxonomy" id="2182432"/>
    <lineage>
        <taxon>Bacteria</taxon>
        <taxon>Pseudomonadati</taxon>
        <taxon>Pseudomonadota</taxon>
        <taxon>Gammaproteobacteria</taxon>
        <taxon>Chromatiales</taxon>
        <taxon>Ectothiorhodospiraceae</taxon>
        <taxon>Sediminicurvatus</taxon>
    </lineage>
</organism>
<comment type="caution">
    <text evidence="12">The sequence shown here is derived from an EMBL/GenBank/DDBJ whole genome shotgun (WGS) entry which is preliminary data.</text>
</comment>
<dbReference type="PANTHER" id="PTHR11933">
    <property type="entry name" value="TRNA 5-METHYLAMINOMETHYL-2-THIOURIDYLATE -METHYLTRANSFERASE"/>
    <property type="match status" value="1"/>
</dbReference>
<proteinExistence type="inferred from homology"/>
<dbReference type="RefSeq" id="WP_109679117.1">
    <property type="nucleotide sequence ID" value="NZ_CP086615.1"/>
</dbReference>
<feature type="binding site" evidence="9">
    <location>
        <begin position="11"/>
        <end position="18"/>
    </location>
    <ligand>
        <name>ATP</name>
        <dbReference type="ChEBI" id="CHEBI:30616"/>
    </ligand>
</feature>
<evidence type="ECO:0000256" key="7">
    <source>
        <dbReference type="ARBA" id="ARBA00023157"/>
    </source>
</evidence>
<evidence type="ECO:0000256" key="9">
    <source>
        <dbReference type="HAMAP-Rule" id="MF_00144"/>
    </source>
</evidence>
<evidence type="ECO:0000256" key="2">
    <source>
        <dbReference type="ARBA" id="ARBA00022679"/>
    </source>
</evidence>
<feature type="domain" description="tRNA-specific 2-thiouridylase MnmA-like central" evidence="11">
    <location>
        <begin position="207"/>
        <end position="274"/>
    </location>
</feature>
<keyword evidence="7" id="KW-1015">Disulfide bond</keyword>
<evidence type="ECO:0000256" key="3">
    <source>
        <dbReference type="ARBA" id="ARBA00022694"/>
    </source>
</evidence>
<evidence type="ECO:0000256" key="5">
    <source>
        <dbReference type="ARBA" id="ARBA00022840"/>
    </source>
</evidence>
<comment type="catalytic activity">
    <reaction evidence="8 9">
        <text>S-sulfanyl-L-cysteinyl-[protein] + uridine(34) in tRNA + AH2 + ATP = 2-thiouridine(34) in tRNA + L-cysteinyl-[protein] + A + AMP + diphosphate + H(+)</text>
        <dbReference type="Rhea" id="RHEA:47032"/>
        <dbReference type="Rhea" id="RHEA-COMP:10131"/>
        <dbReference type="Rhea" id="RHEA-COMP:11726"/>
        <dbReference type="Rhea" id="RHEA-COMP:11727"/>
        <dbReference type="Rhea" id="RHEA-COMP:11728"/>
        <dbReference type="ChEBI" id="CHEBI:13193"/>
        <dbReference type="ChEBI" id="CHEBI:15378"/>
        <dbReference type="ChEBI" id="CHEBI:17499"/>
        <dbReference type="ChEBI" id="CHEBI:29950"/>
        <dbReference type="ChEBI" id="CHEBI:30616"/>
        <dbReference type="ChEBI" id="CHEBI:33019"/>
        <dbReference type="ChEBI" id="CHEBI:61963"/>
        <dbReference type="ChEBI" id="CHEBI:65315"/>
        <dbReference type="ChEBI" id="CHEBI:87170"/>
        <dbReference type="ChEBI" id="CHEBI:456215"/>
        <dbReference type="EC" id="2.8.1.13"/>
    </reaction>
</comment>
<keyword evidence="2 9" id="KW-0808">Transferase</keyword>
<dbReference type="InterPro" id="IPR004506">
    <property type="entry name" value="MnmA-like"/>
</dbReference>
<keyword evidence="1 9" id="KW-0820">tRNA-binding</keyword>
<feature type="binding site" evidence="9">
    <location>
        <position position="37"/>
    </location>
    <ligand>
        <name>ATP</name>
        <dbReference type="ChEBI" id="CHEBI:30616"/>
    </ligand>
</feature>
<feature type="active site" description="Nucleophile" evidence="9">
    <location>
        <position position="102"/>
    </location>
</feature>
<dbReference type="InterPro" id="IPR014729">
    <property type="entry name" value="Rossmann-like_a/b/a_fold"/>
</dbReference>
<dbReference type="EC" id="2.8.1.13" evidence="9"/>
<dbReference type="CDD" id="cd01998">
    <property type="entry name" value="MnmA_TRMU-like"/>
    <property type="match status" value="1"/>
</dbReference>
<dbReference type="NCBIfam" id="NF001138">
    <property type="entry name" value="PRK00143.1"/>
    <property type="match status" value="1"/>
</dbReference>
<dbReference type="FunFam" id="3.40.50.620:FF:000115">
    <property type="entry name" value="tRNA-specific 2-thiouridylase MnmA"/>
    <property type="match status" value="1"/>
</dbReference>
<feature type="active site" description="Cysteine persulfide intermediate" evidence="9">
    <location>
        <position position="198"/>
    </location>
</feature>
<dbReference type="NCBIfam" id="TIGR00420">
    <property type="entry name" value="trmU"/>
    <property type="match status" value="1"/>
</dbReference>
<evidence type="ECO:0000313" key="13">
    <source>
        <dbReference type="Proteomes" id="UP000245474"/>
    </source>
</evidence>
<keyword evidence="3 9" id="KW-0819">tRNA processing</keyword>
<dbReference type="GO" id="GO:0005737">
    <property type="term" value="C:cytoplasm"/>
    <property type="evidence" value="ECO:0007669"/>
    <property type="project" value="UniProtKB-SubCell"/>
</dbReference>
<name>A0A2U2MZU6_9GAMM</name>
<dbReference type="InterPro" id="IPR023382">
    <property type="entry name" value="MnmA-like_central_sf"/>
</dbReference>
<gene>
    <name evidence="9" type="primary">mnmA</name>
    <name evidence="12" type="ORF">DEM34_12300</name>
</gene>
<keyword evidence="5 9" id="KW-0067">ATP-binding</keyword>
<dbReference type="PANTHER" id="PTHR11933:SF5">
    <property type="entry name" value="MITOCHONDRIAL TRNA-SPECIFIC 2-THIOURIDYLASE 1"/>
    <property type="match status" value="1"/>
</dbReference>
<accession>A0A2U2MZU6</accession>
<feature type="domain" description="tRNA-specific 2-thiouridylase MnmA-like C-terminal" evidence="10">
    <location>
        <begin position="286"/>
        <end position="359"/>
    </location>
</feature>
<evidence type="ECO:0000259" key="10">
    <source>
        <dbReference type="Pfam" id="PF20258"/>
    </source>
</evidence>